<comment type="caution">
    <text evidence="14">The sequence shown here is derived from an EMBL/GenBank/DDBJ whole genome shotgun (WGS) entry which is preliminary data.</text>
</comment>
<keyword evidence="6 9" id="KW-0143">Chaperone</keyword>
<evidence type="ECO:0000259" key="12">
    <source>
        <dbReference type="Pfam" id="PF05697"/>
    </source>
</evidence>
<organism evidence="14 15">
    <name type="scientific">Tectimicrobiota bacterium</name>
    <dbReference type="NCBI Taxonomy" id="2528274"/>
    <lineage>
        <taxon>Bacteria</taxon>
        <taxon>Pseudomonadati</taxon>
        <taxon>Nitrospinota/Tectimicrobiota group</taxon>
        <taxon>Candidatus Tectimicrobiota</taxon>
    </lineage>
</organism>
<sequence>MPSTVNDIDACTKRLEVSVPREEVSREMDRAFARLSGRVRIKGFRKGKVPRRILERYYGEEIQAEVLNQVIGSSYRQLLAERGMRAVGEPNVTDISMEKDAPELQYKATVEVIPPFELGEYTGLPVTVTRRPVTEEAVDEQIKLLRQRAAHFHEADRPAQAGDYVQFDIEGFEAGEPVPGTKGENQALLLGEGENEKALEDAIAGMRAGEEKEVDIEIPPTAAPALAGKTVRFRVQLKGVREPHLPDLNEDFVRSMGRGFNTVEELRAQIRREIEGMEDAQVRGQGMAELLRALVETHAFDVPPTLVKAEIEERVREVERRLGQEQGGQAVRLSPSQQDEVRERLRPEAEARVRELILVERIREKEGIRAEAGDVELQVRRLAARYGMDPEKLKRRMAVTGGLDSLISNINYNKTVEWLYERAKVEVKVEEAPAQPGASAAQ</sequence>
<dbReference type="InterPro" id="IPR046357">
    <property type="entry name" value="PPIase_dom_sf"/>
</dbReference>
<dbReference type="GO" id="GO:0043335">
    <property type="term" value="P:protein unfolding"/>
    <property type="evidence" value="ECO:0007669"/>
    <property type="project" value="TreeGrafter"/>
</dbReference>
<evidence type="ECO:0000256" key="10">
    <source>
        <dbReference type="SAM" id="MobiDB-lite"/>
    </source>
</evidence>
<dbReference type="Gene3D" id="3.10.50.40">
    <property type="match status" value="1"/>
</dbReference>
<dbReference type="AlphaFoldDB" id="A0A932HW48"/>
<evidence type="ECO:0000259" key="13">
    <source>
        <dbReference type="Pfam" id="PF05698"/>
    </source>
</evidence>
<dbReference type="GO" id="GO:0043022">
    <property type="term" value="F:ribosome binding"/>
    <property type="evidence" value="ECO:0007669"/>
    <property type="project" value="TreeGrafter"/>
</dbReference>
<dbReference type="InterPro" id="IPR027304">
    <property type="entry name" value="Trigger_fact/SurA_dom_sf"/>
</dbReference>
<evidence type="ECO:0000259" key="11">
    <source>
        <dbReference type="Pfam" id="PF00254"/>
    </source>
</evidence>
<dbReference type="EC" id="5.2.1.8" evidence="3 9"/>
<feature type="domain" description="PPIase FKBP-type" evidence="11">
    <location>
        <begin position="157"/>
        <end position="219"/>
    </location>
</feature>
<dbReference type="InterPro" id="IPR005215">
    <property type="entry name" value="Trig_fac"/>
</dbReference>
<protein>
    <recommendedName>
        <fullName evidence="4 9">Trigger factor</fullName>
        <shortName evidence="9">TF</shortName>
        <ecNumber evidence="3 9">5.2.1.8</ecNumber>
    </recommendedName>
    <alternativeName>
        <fullName evidence="8 9">PPIase</fullName>
    </alternativeName>
</protein>
<accession>A0A932HW48</accession>
<dbReference type="GO" id="GO:0044183">
    <property type="term" value="F:protein folding chaperone"/>
    <property type="evidence" value="ECO:0007669"/>
    <property type="project" value="TreeGrafter"/>
</dbReference>
<dbReference type="Pfam" id="PF00254">
    <property type="entry name" value="FKBP_C"/>
    <property type="match status" value="1"/>
</dbReference>
<dbReference type="PIRSF" id="PIRSF003095">
    <property type="entry name" value="Trigger_factor"/>
    <property type="match status" value="1"/>
</dbReference>
<dbReference type="Gene3D" id="3.30.70.1050">
    <property type="entry name" value="Trigger factor ribosome-binding domain"/>
    <property type="match status" value="1"/>
</dbReference>
<comment type="function">
    <text evidence="9">Involved in protein export. Acts as a chaperone by maintaining the newly synthesized protein in an open conformation. Functions as a peptidyl-prolyl cis-trans isomerase.</text>
</comment>
<keyword evidence="9" id="KW-0132">Cell division</keyword>
<dbReference type="GO" id="GO:0003755">
    <property type="term" value="F:peptidyl-prolyl cis-trans isomerase activity"/>
    <property type="evidence" value="ECO:0007669"/>
    <property type="project" value="UniProtKB-UniRule"/>
</dbReference>
<dbReference type="Pfam" id="PF05698">
    <property type="entry name" value="Trigger_C"/>
    <property type="match status" value="1"/>
</dbReference>
<gene>
    <name evidence="9 14" type="primary">tig</name>
    <name evidence="14" type="ORF">HYZ11_00655</name>
</gene>
<dbReference type="GO" id="GO:0005737">
    <property type="term" value="C:cytoplasm"/>
    <property type="evidence" value="ECO:0007669"/>
    <property type="project" value="UniProtKB-SubCell"/>
</dbReference>
<dbReference type="InterPro" id="IPR008881">
    <property type="entry name" value="Trigger_fac_ribosome-bd_bac"/>
</dbReference>
<dbReference type="PANTHER" id="PTHR30560:SF3">
    <property type="entry name" value="TRIGGER FACTOR-LIKE PROTEIN TIG, CHLOROPLASTIC"/>
    <property type="match status" value="1"/>
</dbReference>
<dbReference type="Proteomes" id="UP000782312">
    <property type="component" value="Unassembled WGS sequence"/>
</dbReference>
<dbReference type="Gene3D" id="1.10.3120.10">
    <property type="entry name" value="Trigger factor, C-terminal domain"/>
    <property type="match status" value="1"/>
</dbReference>
<comment type="subcellular location">
    <subcellularLocation>
        <location evidence="9">Cytoplasm</location>
    </subcellularLocation>
    <text evidence="9">About half TF is bound to the ribosome near the polypeptide exit tunnel while the other half is free in the cytoplasm.</text>
</comment>
<evidence type="ECO:0000256" key="1">
    <source>
        <dbReference type="ARBA" id="ARBA00000971"/>
    </source>
</evidence>
<evidence type="ECO:0000256" key="8">
    <source>
        <dbReference type="ARBA" id="ARBA00029986"/>
    </source>
</evidence>
<comment type="catalytic activity">
    <reaction evidence="1 9">
        <text>[protein]-peptidylproline (omega=180) = [protein]-peptidylproline (omega=0)</text>
        <dbReference type="Rhea" id="RHEA:16237"/>
        <dbReference type="Rhea" id="RHEA-COMP:10747"/>
        <dbReference type="Rhea" id="RHEA-COMP:10748"/>
        <dbReference type="ChEBI" id="CHEBI:83833"/>
        <dbReference type="ChEBI" id="CHEBI:83834"/>
        <dbReference type="EC" id="5.2.1.8"/>
    </reaction>
</comment>
<name>A0A932HW48_UNCTE</name>
<evidence type="ECO:0000256" key="5">
    <source>
        <dbReference type="ARBA" id="ARBA00023110"/>
    </source>
</evidence>
<dbReference type="InterPro" id="IPR008880">
    <property type="entry name" value="Trigger_fac_C"/>
</dbReference>
<evidence type="ECO:0000256" key="9">
    <source>
        <dbReference type="HAMAP-Rule" id="MF_00303"/>
    </source>
</evidence>
<evidence type="ECO:0000313" key="15">
    <source>
        <dbReference type="Proteomes" id="UP000782312"/>
    </source>
</evidence>
<evidence type="ECO:0000256" key="4">
    <source>
        <dbReference type="ARBA" id="ARBA00016902"/>
    </source>
</evidence>
<feature type="domain" description="Trigger factor ribosome-binding bacterial" evidence="12">
    <location>
        <begin position="1"/>
        <end position="143"/>
    </location>
</feature>
<dbReference type="EMBL" id="JACPUR010000001">
    <property type="protein sequence ID" value="MBI3126098.1"/>
    <property type="molecule type" value="Genomic_DNA"/>
</dbReference>
<dbReference type="GO" id="GO:0015031">
    <property type="term" value="P:protein transport"/>
    <property type="evidence" value="ECO:0007669"/>
    <property type="project" value="UniProtKB-UniRule"/>
</dbReference>
<dbReference type="GO" id="GO:0051301">
    <property type="term" value="P:cell division"/>
    <property type="evidence" value="ECO:0007669"/>
    <property type="project" value="UniProtKB-KW"/>
</dbReference>
<dbReference type="SUPFAM" id="SSF102735">
    <property type="entry name" value="Trigger factor ribosome-binding domain"/>
    <property type="match status" value="1"/>
</dbReference>
<keyword evidence="7 9" id="KW-0413">Isomerase</keyword>
<evidence type="ECO:0000256" key="3">
    <source>
        <dbReference type="ARBA" id="ARBA00013194"/>
    </source>
</evidence>
<comment type="domain">
    <text evidence="9">Consists of 3 domains; the N-terminus binds the ribosome, the middle domain has PPIase activity, while the C-terminus has intrinsic chaperone activity on its own.</text>
</comment>
<dbReference type="SUPFAM" id="SSF109998">
    <property type="entry name" value="Triger factor/SurA peptide-binding domain-like"/>
    <property type="match status" value="1"/>
</dbReference>
<keyword evidence="9" id="KW-0963">Cytoplasm</keyword>
<evidence type="ECO:0000256" key="2">
    <source>
        <dbReference type="ARBA" id="ARBA00005464"/>
    </source>
</evidence>
<reference evidence="14" key="1">
    <citation type="submission" date="2020-07" db="EMBL/GenBank/DDBJ databases">
        <title>Huge and variable diversity of episymbiotic CPR bacteria and DPANN archaea in groundwater ecosystems.</title>
        <authorList>
            <person name="He C.Y."/>
            <person name="Keren R."/>
            <person name="Whittaker M."/>
            <person name="Farag I.F."/>
            <person name="Doudna J."/>
            <person name="Cate J.H.D."/>
            <person name="Banfield J.F."/>
        </authorList>
    </citation>
    <scope>NUCLEOTIDE SEQUENCE</scope>
    <source>
        <strain evidence="14">NC_groundwater_763_Ag_S-0.2um_68_21</strain>
    </source>
</reference>
<dbReference type="InterPro" id="IPR036611">
    <property type="entry name" value="Trigger_fac_ribosome-bd_sf"/>
</dbReference>
<evidence type="ECO:0000256" key="6">
    <source>
        <dbReference type="ARBA" id="ARBA00023186"/>
    </source>
</evidence>
<dbReference type="GO" id="GO:0051083">
    <property type="term" value="P:'de novo' cotranslational protein folding"/>
    <property type="evidence" value="ECO:0007669"/>
    <property type="project" value="TreeGrafter"/>
</dbReference>
<evidence type="ECO:0000256" key="7">
    <source>
        <dbReference type="ARBA" id="ARBA00023235"/>
    </source>
</evidence>
<feature type="domain" description="Trigger factor C-terminal" evidence="13">
    <location>
        <begin position="262"/>
        <end position="420"/>
    </location>
</feature>
<proteinExistence type="inferred from homology"/>
<keyword evidence="9" id="KW-0131">Cell cycle</keyword>
<dbReference type="HAMAP" id="MF_00303">
    <property type="entry name" value="Trigger_factor_Tig"/>
    <property type="match status" value="1"/>
</dbReference>
<feature type="region of interest" description="Disordered" evidence="10">
    <location>
        <begin position="322"/>
        <end position="345"/>
    </location>
</feature>
<dbReference type="Pfam" id="PF05697">
    <property type="entry name" value="Trigger_N"/>
    <property type="match status" value="1"/>
</dbReference>
<dbReference type="SUPFAM" id="SSF54534">
    <property type="entry name" value="FKBP-like"/>
    <property type="match status" value="1"/>
</dbReference>
<dbReference type="InterPro" id="IPR001179">
    <property type="entry name" value="PPIase_FKBP_dom"/>
</dbReference>
<dbReference type="InterPro" id="IPR037041">
    <property type="entry name" value="Trigger_fac_C_sf"/>
</dbReference>
<evidence type="ECO:0000313" key="14">
    <source>
        <dbReference type="EMBL" id="MBI3126098.1"/>
    </source>
</evidence>
<comment type="similarity">
    <text evidence="2 9">Belongs to the FKBP-type PPIase family. Tig subfamily.</text>
</comment>
<keyword evidence="5 9" id="KW-0697">Rotamase</keyword>
<dbReference type="NCBIfam" id="TIGR00115">
    <property type="entry name" value="tig"/>
    <property type="match status" value="1"/>
</dbReference>
<dbReference type="PANTHER" id="PTHR30560">
    <property type="entry name" value="TRIGGER FACTOR CHAPERONE AND PEPTIDYL-PROLYL CIS/TRANS ISOMERASE"/>
    <property type="match status" value="1"/>
</dbReference>